<sequence>MKAVILFISFLLASYRTIEKPVYTQSKDKAFSLTGEWERTGNLTEGNISKLTFYPDGKLNILNKKRSEMRLVRYRVISEASPFKGEILLVALGEGQPQDRIPFTVNFTSSASINFTYQPGNMQQTLQLKK</sequence>
<organism evidence="1 2">
    <name type="scientific">Adhaeribacter radiodurans</name>
    <dbReference type="NCBI Taxonomy" id="2745197"/>
    <lineage>
        <taxon>Bacteria</taxon>
        <taxon>Pseudomonadati</taxon>
        <taxon>Bacteroidota</taxon>
        <taxon>Cytophagia</taxon>
        <taxon>Cytophagales</taxon>
        <taxon>Hymenobacteraceae</taxon>
        <taxon>Adhaeribacter</taxon>
    </lineage>
</organism>
<accession>A0A7L7LEN0</accession>
<dbReference type="Proteomes" id="UP000514509">
    <property type="component" value="Chromosome"/>
</dbReference>
<evidence type="ECO:0000313" key="1">
    <source>
        <dbReference type="EMBL" id="QMU30849.1"/>
    </source>
</evidence>
<gene>
    <name evidence="1" type="ORF">HUW48_23705</name>
</gene>
<dbReference type="KEGG" id="add:HUW48_23705"/>
<protein>
    <submittedName>
        <fullName evidence="1">Uncharacterized protein</fullName>
    </submittedName>
</protein>
<name>A0A7L7LEN0_9BACT</name>
<reference evidence="1 2" key="1">
    <citation type="submission" date="2020-08" db="EMBL/GenBank/DDBJ databases">
        <title>Adhaeribacter dokdonensis sp. nov., isolated from the rhizosphere of Elymus tsukushiensis, a plant native to the Dokdo Islands, Republic of Korea.</title>
        <authorList>
            <person name="Ghim S.Y."/>
        </authorList>
    </citation>
    <scope>NUCLEOTIDE SEQUENCE [LARGE SCALE GENOMIC DNA]</scope>
    <source>
        <strain evidence="1 2">KUDC8001</strain>
    </source>
</reference>
<dbReference type="RefSeq" id="WP_182413291.1">
    <property type="nucleotide sequence ID" value="NZ_CP055153.1"/>
</dbReference>
<keyword evidence="2" id="KW-1185">Reference proteome</keyword>
<evidence type="ECO:0000313" key="2">
    <source>
        <dbReference type="Proteomes" id="UP000514509"/>
    </source>
</evidence>
<dbReference type="AlphaFoldDB" id="A0A7L7LEN0"/>
<proteinExistence type="predicted"/>
<dbReference type="EMBL" id="CP055153">
    <property type="protein sequence ID" value="QMU30849.1"/>
    <property type="molecule type" value="Genomic_DNA"/>
</dbReference>